<accession>A0ABX2DAK0</accession>
<sequence length="119" mass="13068">MKNLKAIFFTLFLFCNLSLFAQTGCIASGIPFQSDGTMYLSYNGSTGYYDLYGAKSTTPYSTYCITATGRSCLVRGLGVYSGTEVTYGPFPCPVDSNLYILLGCCGLYFVIKVNKRKFP</sequence>
<name>A0ABX2DAK0_9SPHI</name>
<proteinExistence type="predicted"/>
<feature type="transmembrane region" description="Helical" evidence="1">
    <location>
        <begin position="96"/>
        <end position="113"/>
    </location>
</feature>
<feature type="chain" id="PRO_5045775470" evidence="2">
    <location>
        <begin position="22"/>
        <end position="119"/>
    </location>
</feature>
<reference evidence="3 4" key="1">
    <citation type="submission" date="2020-05" db="EMBL/GenBank/DDBJ databases">
        <title>Description of Pedobacter foliorum sp. nov.</title>
        <authorList>
            <person name="Qi S."/>
            <person name="Carlier A."/>
            <person name="Cnockaert M."/>
            <person name="Vandamme P."/>
        </authorList>
    </citation>
    <scope>NUCLEOTIDE SEQUENCE [LARGE SCALE GENOMIC DNA]</scope>
    <source>
        <strain evidence="3 4">LMG 31300</strain>
    </source>
</reference>
<feature type="signal peptide" evidence="2">
    <location>
        <begin position="1"/>
        <end position="21"/>
    </location>
</feature>
<gene>
    <name evidence="3" type="ORF">HQN85_02670</name>
</gene>
<protein>
    <submittedName>
        <fullName evidence="3">Uncharacterized protein</fullName>
    </submittedName>
</protein>
<keyword evidence="1" id="KW-0812">Transmembrane</keyword>
<keyword evidence="2" id="KW-0732">Signal</keyword>
<evidence type="ECO:0000313" key="4">
    <source>
        <dbReference type="Proteomes" id="UP000762110"/>
    </source>
</evidence>
<dbReference type="EMBL" id="JABMKV010000001">
    <property type="protein sequence ID" value="NQX30609.1"/>
    <property type="molecule type" value="Genomic_DNA"/>
</dbReference>
<keyword evidence="4" id="KW-1185">Reference proteome</keyword>
<evidence type="ECO:0000256" key="1">
    <source>
        <dbReference type="SAM" id="Phobius"/>
    </source>
</evidence>
<comment type="caution">
    <text evidence="3">The sequence shown here is derived from an EMBL/GenBank/DDBJ whole genome shotgun (WGS) entry which is preliminary data.</text>
</comment>
<evidence type="ECO:0000313" key="3">
    <source>
        <dbReference type="EMBL" id="NQX30609.1"/>
    </source>
</evidence>
<evidence type="ECO:0000256" key="2">
    <source>
        <dbReference type="SAM" id="SignalP"/>
    </source>
</evidence>
<dbReference type="RefSeq" id="WP_173268796.1">
    <property type="nucleotide sequence ID" value="NZ_JABMKV010000001.1"/>
</dbReference>
<keyword evidence="1" id="KW-0472">Membrane</keyword>
<organism evidence="3 4">
    <name type="scientific">Pedobacter boryungensis</name>
    <dbReference type="NCBI Taxonomy" id="869962"/>
    <lineage>
        <taxon>Bacteria</taxon>
        <taxon>Pseudomonadati</taxon>
        <taxon>Bacteroidota</taxon>
        <taxon>Sphingobacteriia</taxon>
        <taxon>Sphingobacteriales</taxon>
        <taxon>Sphingobacteriaceae</taxon>
        <taxon>Pedobacter</taxon>
    </lineage>
</organism>
<keyword evidence="1" id="KW-1133">Transmembrane helix</keyword>
<dbReference type="Proteomes" id="UP000762110">
    <property type="component" value="Unassembled WGS sequence"/>
</dbReference>